<accession>A0A8G0PKP5</accession>
<protein>
    <submittedName>
        <fullName evidence="2">Uncharacterized protein</fullName>
    </submittedName>
</protein>
<organism evidence="2 3">
    <name type="scientific">Trichoderma simmonsii</name>
    <dbReference type="NCBI Taxonomy" id="1491479"/>
    <lineage>
        <taxon>Eukaryota</taxon>
        <taxon>Fungi</taxon>
        <taxon>Dikarya</taxon>
        <taxon>Ascomycota</taxon>
        <taxon>Pezizomycotina</taxon>
        <taxon>Sordariomycetes</taxon>
        <taxon>Hypocreomycetidae</taxon>
        <taxon>Hypocreales</taxon>
        <taxon>Hypocreaceae</taxon>
        <taxon>Trichoderma</taxon>
    </lineage>
</organism>
<reference evidence="2 3" key="1">
    <citation type="journal article" date="2021" name="BMC Genomics">
        <title>Telomere-to-telomere genome assembly of asparaginase-producing Trichoderma simmonsii.</title>
        <authorList>
            <person name="Chung D."/>
            <person name="Kwon Y.M."/>
            <person name="Yang Y."/>
        </authorList>
    </citation>
    <scope>NUCLEOTIDE SEQUENCE [LARGE SCALE GENOMIC DNA]</scope>
    <source>
        <strain evidence="2 3">GH-Sj1</strain>
    </source>
</reference>
<proteinExistence type="predicted"/>
<gene>
    <name evidence="2" type="ORF">H0G86_009795</name>
</gene>
<sequence length="60" mass="6633">MAPPAVNLVMLIIGLFILVALIGWFFQKSIHHFVQALVAHRQANQAETQHDIEAEAAAKL</sequence>
<name>A0A8G0PKP5_9HYPO</name>
<evidence type="ECO:0000256" key="1">
    <source>
        <dbReference type="SAM" id="Phobius"/>
    </source>
</evidence>
<dbReference type="AlphaFoldDB" id="A0A8G0PKP5"/>
<keyword evidence="1" id="KW-0812">Transmembrane</keyword>
<dbReference type="Proteomes" id="UP000826661">
    <property type="component" value="Chromosome V"/>
</dbReference>
<keyword evidence="3" id="KW-1185">Reference proteome</keyword>
<dbReference type="EMBL" id="CP075868">
    <property type="protein sequence ID" value="QYT02810.1"/>
    <property type="molecule type" value="Genomic_DNA"/>
</dbReference>
<keyword evidence="1" id="KW-0472">Membrane</keyword>
<feature type="transmembrane region" description="Helical" evidence="1">
    <location>
        <begin position="6"/>
        <end position="26"/>
    </location>
</feature>
<evidence type="ECO:0000313" key="2">
    <source>
        <dbReference type="EMBL" id="QYT02810.1"/>
    </source>
</evidence>
<evidence type="ECO:0000313" key="3">
    <source>
        <dbReference type="Proteomes" id="UP000826661"/>
    </source>
</evidence>
<keyword evidence="1" id="KW-1133">Transmembrane helix</keyword>